<evidence type="ECO:0000256" key="3">
    <source>
        <dbReference type="ARBA" id="ARBA00022475"/>
    </source>
</evidence>
<protein>
    <submittedName>
        <fullName evidence="10">MFS transporter</fullName>
    </submittedName>
</protein>
<dbReference type="SUPFAM" id="SSF103473">
    <property type="entry name" value="MFS general substrate transporter"/>
    <property type="match status" value="1"/>
</dbReference>
<evidence type="ECO:0000256" key="5">
    <source>
        <dbReference type="ARBA" id="ARBA00022847"/>
    </source>
</evidence>
<sequence>MLVTSNARRGIAAAVLGNAMEWYDFTVFAIMTPIISKLFFPVDAAIPGSELNAILLTTALFGAGFFMRPVGGVLLGLYGDRRGRKAAMTLGMALMALSILLMTFAPTYRHAGVVAPLVVLIARLLQGFSVGGEFGTSTAFLIEMAPRERTGFFGSWQISGQLMANVLGAAMGMVVTQCFTPAQQAAGAWRIPFAVGLIIVPIALYLRRSVLESEAFLHAARQAAARAQGFAADLKQPGGKYLVGMGMVVASAVSFYVTFGYTVTYAKQVLKLPLMQSFMVQMLAAIVMLIVVPIAGAAADRHDRKNLLLWSLGAYLVTLYPLYSWVTSEPSIGRLLVTQVIAGVFSAFFLGVYCTTLAEMFPVRVRSTSLSIVNNVAVLIFGGFAQFFVTWLLKLTGSPLAPVFYVMIGLSIGFVAVVCMKREPRVAFDAGDAVDAVDPATLRKHGKAP</sequence>
<evidence type="ECO:0000256" key="8">
    <source>
        <dbReference type="SAM" id="Phobius"/>
    </source>
</evidence>
<feature type="transmembrane region" description="Helical" evidence="8">
    <location>
        <begin position="114"/>
        <end position="142"/>
    </location>
</feature>
<evidence type="ECO:0000256" key="4">
    <source>
        <dbReference type="ARBA" id="ARBA00022692"/>
    </source>
</evidence>
<name>A0ABT3ZIB9_9BURK</name>
<dbReference type="Proteomes" id="UP001082899">
    <property type="component" value="Unassembled WGS sequence"/>
</dbReference>
<gene>
    <name evidence="10" type="ORF">OVY01_02855</name>
</gene>
<keyword evidence="6 8" id="KW-1133">Transmembrane helix</keyword>
<feature type="transmembrane region" description="Helical" evidence="8">
    <location>
        <begin position="399"/>
        <end position="419"/>
    </location>
</feature>
<dbReference type="PROSITE" id="PS50850">
    <property type="entry name" value="MFS"/>
    <property type="match status" value="1"/>
</dbReference>
<keyword evidence="7 8" id="KW-0472">Membrane</keyword>
<dbReference type="RefSeq" id="WP_267845502.1">
    <property type="nucleotide sequence ID" value="NZ_JAPMXC010000001.1"/>
</dbReference>
<dbReference type="Pfam" id="PF07690">
    <property type="entry name" value="MFS_1"/>
    <property type="match status" value="1"/>
</dbReference>
<comment type="subcellular location">
    <subcellularLocation>
        <location evidence="1">Cell membrane</location>
        <topology evidence="1">Multi-pass membrane protein</topology>
    </subcellularLocation>
</comment>
<feature type="transmembrane region" description="Helical" evidence="8">
    <location>
        <begin position="21"/>
        <end position="40"/>
    </location>
</feature>
<keyword evidence="2" id="KW-0813">Transport</keyword>
<feature type="transmembrane region" description="Helical" evidence="8">
    <location>
        <begin position="307"/>
        <end position="326"/>
    </location>
</feature>
<feature type="transmembrane region" description="Helical" evidence="8">
    <location>
        <begin position="188"/>
        <end position="206"/>
    </location>
</feature>
<feature type="domain" description="Major facilitator superfamily (MFS) profile" evidence="9">
    <location>
        <begin position="10"/>
        <end position="425"/>
    </location>
</feature>
<feature type="transmembrane region" description="Helical" evidence="8">
    <location>
        <begin position="90"/>
        <end position="108"/>
    </location>
</feature>
<feature type="transmembrane region" description="Helical" evidence="8">
    <location>
        <begin position="370"/>
        <end position="393"/>
    </location>
</feature>
<proteinExistence type="predicted"/>
<evidence type="ECO:0000256" key="2">
    <source>
        <dbReference type="ARBA" id="ARBA00022448"/>
    </source>
</evidence>
<comment type="caution">
    <text evidence="10">The sequence shown here is derived from an EMBL/GenBank/DDBJ whole genome shotgun (WGS) entry which is preliminary data.</text>
</comment>
<dbReference type="EMBL" id="JAPMXC010000001">
    <property type="protein sequence ID" value="MCY0386202.1"/>
    <property type="molecule type" value="Genomic_DNA"/>
</dbReference>
<feature type="transmembrane region" description="Helical" evidence="8">
    <location>
        <begin position="52"/>
        <end position="78"/>
    </location>
</feature>
<feature type="transmembrane region" description="Helical" evidence="8">
    <location>
        <begin position="332"/>
        <end position="358"/>
    </location>
</feature>
<evidence type="ECO:0000256" key="7">
    <source>
        <dbReference type="ARBA" id="ARBA00023136"/>
    </source>
</evidence>
<dbReference type="InterPro" id="IPR020846">
    <property type="entry name" value="MFS_dom"/>
</dbReference>
<dbReference type="InterPro" id="IPR005828">
    <property type="entry name" value="MFS_sugar_transport-like"/>
</dbReference>
<evidence type="ECO:0000313" key="11">
    <source>
        <dbReference type="Proteomes" id="UP001082899"/>
    </source>
</evidence>
<dbReference type="Gene3D" id="1.20.1250.20">
    <property type="entry name" value="MFS general substrate transporter like domains"/>
    <property type="match status" value="2"/>
</dbReference>
<dbReference type="InterPro" id="IPR011701">
    <property type="entry name" value="MFS"/>
</dbReference>
<feature type="transmembrane region" description="Helical" evidence="8">
    <location>
        <begin position="274"/>
        <end position="295"/>
    </location>
</feature>
<organism evidence="10 11">
    <name type="scientific">Robbsia betulipollinis</name>
    <dbReference type="NCBI Taxonomy" id="2981849"/>
    <lineage>
        <taxon>Bacteria</taxon>
        <taxon>Pseudomonadati</taxon>
        <taxon>Pseudomonadota</taxon>
        <taxon>Betaproteobacteria</taxon>
        <taxon>Burkholderiales</taxon>
        <taxon>Burkholderiaceae</taxon>
        <taxon>Robbsia</taxon>
    </lineage>
</organism>
<evidence type="ECO:0000313" key="10">
    <source>
        <dbReference type="EMBL" id="MCY0386202.1"/>
    </source>
</evidence>
<dbReference type="Pfam" id="PF00083">
    <property type="entry name" value="Sugar_tr"/>
    <property type="match status" value="1"/>
</dbReference>
<feature type="transmembrane region" description="Helical" evidence="8">
    <location>
        <begin position="162"/>
        <end position="182"/>
    </location>
</feature>
<dbReference type="PANTHER" id="PTHR43528:SF8">
    <property type="entry name" value="BLR0239 PROTEIN"/>
    <property type="match status" value="1"/>
</dbReference>
<evidence type="ECO:0000259" key="9">
    <source>
        <dbReference type="PROSITE" id="PS50850"/>
    </source>
</evidence>
<feature type="transmembrane region" description="Helical" evidence="8">
    <location>
        <begin position="241"/>
        <end position="262"/>
    </location>
</feature>
<keyword evidence="5" id="KW-0769">Symport</keyword>
<dbReference type="InterPro" id="IPR036259">
    <property type="entry name" value="MFS_trans_sf"/>
</dbReference>
<keyword evidence="4 8" id="KW-0812">Transmembrane</keyword>
<dbReference type="InterPro" id="IPR051084">
    <property type="entry name" value="H+-coupled_symporters"/>
</dbReference>
<evidence type="ECO:0000256" key="6">
    <source>
        <dbReference type="ARBA" id="ARBA00022989"/>
    </source>
</evidence>
<reference evidence="10" key="1">
    <citation type="submission" date="2022-11" db="EMBL/GenBank/DDBJ databases">
        <title>Robbsia betulipollinis sp. nov., isolated from pollen of birch (Betula pendula).</title>
        <authorList>
            <person name="Shi H."/>
            <person name="Ambika Manirajan B."/>
            <person name="Ratering S."/>
            <person name="Geissler-Plaum R."/>
            <person name="Schnell S."/>
        </authorList>
    </citation>
    <scope>NUCLEOTIDE SEQUENCE</scope>
    <source>
        <strain evidence="10">Bb-Pol-6</strain>
    </source>
</reference>
<evidence type="ECO:0000256" key="1">
    <source>
        <dbReference type="ARBA" id="ARBA00004651"/>
    </source>
</evidence>
<keyword evidence="11" id="KW-1185">Reference proteome</keyword>
<keyword evidence="3" id="KW-1003">Cell membrane</keyword>
<dbReference type="PANTHER" id="PTHR43528">
    <property type="entry name" value="ALPHA-KETOGLUTARATE PERMEASE"/>
    <property type="match status" value="1"/>
</dbReference>
<accession>A0ABT3ZIB9</accession>